<proteinExistence type="predicted"/>
<keyword evidence="2" id="KW-1185">Reference proteome</keyword>
<dbReference type="EMBL" id="SZYD01000009">
    <property type="protein sequence ID" value="KAD5316846.1"/>
    <property type="molecule type" value="Genomic_DNA"/>
</dbReference>
<evidence type="ECO:0000313" key="1">
    <source>
        <dbReference type="EMBL" id="KAD5316846.1"/>
    </source>
</evidence>
<dbReference type="Proteomes" id="UP000326396">
    <property type="component" value="Linkage Group LG17"/>
</dbReference>
<reference evidence="1 2" key="1">
    <citation type="submission" date="2019-05" db="EMBL/GenBank/DDBJ databases">
        <title>Mikania micrantha, genome provides insights into the molecular mechanism of rapid growth.</title>
        <authorList>
            <person name="Liu B."/>
        </authorList>
    </citation>
    <scope>NUCLEOTIDE SEQUENCE [LARGE SCALE GENOMIC DNA]</scope>
    <source>
        <strain evidence="1">NLD-2019</strain>
        <tissue evidence="1">Leaf</tissue>
    </source>
</reference>
<gene>
    <name evidence="1" type="ORF">E3N88_16792</name>
</gene>
<sequence>MFSRLRTSGGVGLKYWLAIGLPFPGWVSNGLEPRWCVNIWLPYAFCHGGKAMVFWLLEGIFGQMAPPPTNGAVLWVWKK</sequence>
<protein>
    <submittedName>
        <fullName evidence="1">Uncharacterized protein</fullName>
    </submittedName>
</protein>
<dbReference type="AlphaFoldDB" id="A0A5N6NQ09"/>
<comment type="caution">
    <text evidence="1">The sequence shown here is derived from an EMBL/GenBank/DDBJ whole genome shotgun (WGS) entry which is preliminary data.</text>
</comment>
<organism evidence="1 2">
    <name type="scientific">Mikania micrantha</name>
    <name type="common">bitter vine</name>
    <dbReference type="NCBI Taxonomy" id="192012"/>
    <lineage>
        <taxon>Eukaryota</taxon>
        <taxon>Viridiplantae</taxon>
        <taxon>Streptophyta</taxon>
        <taxon>Embryophyta</taxon>
        <taxon>Tracheophyta</taxon>
        <taxon>Spermatophyta</taxon>
        <taxon>Magnoliopsida</taxon>
        <taxon>eudicotyledons</taxon>
        <taxon>Gunneridae</taxon>
        <taxon>Pentapetalae</taxon>
        <taxon>asterids</taxon>
        <taxon>campanulids</taxon>
        <taxon>Asterales</taxon>
        <taxon>Asteraceae</taxon>
        <taxon>Asteroideae</taxon>
        <taxon>Heliantheae alliance</taxon>
        <taxon>Eupatorieae</taxon>
        <taxon>Mikania</taxon>
    </lineage>
</organism>
<accession>A0A5N6NQ09</accession>
<name>A0A5N6NQ09_9ASTR</name>
<evidence type="ECO:0000313" key="2">
    <source>
        <dbReference type="Proteomes" id="UP000326396"/>
    </source>
</evidence>